<evidence type="ECO:0000313" key="2">
    <source>
        <dbReference type="EMBL" id="KAJ5458828.1"/>
    </source>
</evidence>
<dbReference type="AlphaFoldDB" id="A0A9W9WFX5"/>
<protein>
    <recommendedName>
        <fullName evidence="4">Reverse transcriptase Ty1/copia-type domain-containing protein</fullName>
    </recommendedName>
</protein>
<dbReference type="OrthoDB" id="3799035at2759"/>
<feature type="compositionally biased region" description="Gly residues" evidence="1">
    <location>
        <begin position="1"/>
        <end position="14"/>
    </location>
</feature>
<reference evidence="2" key="2">
    <citation type="journal article" date="2023" name="IMA Fungus">
        <title>Comparative genomic study of the Penicillium genus elucidates a diverse pangenome and 15 lateral gene transfer events.</title>
        <authorList>
            <person name="Petersen C."/>
            <person name="Sorensen T."/>
            <person name="Nielsen M.R."/>
            <person name="Sondergaard T.E."/>
            <person name="Sorensen J.L."/>
            <person name="Fitzpatrick D.A."/>
            <person name="Frisvad J.C."/>
            <person name="Nielsen K.L."/>
        </authorList>
    </citation>
    <scope>NUCLEOTIDE SEQUENCE</scope>
    <source>
        <strain evidence="2">IBT 17660</strain>
    </source>
</reference>
<proteinExistence type="predicted"/>
<keyword evidence="3" id="KW-1185">Reference proteome</keyword>
<evidence type="ECO:0008006" key="4">
    <source>
        <dbReference type="Google" id="ProtNLM"/>
    </source>
</evidence>
<evidence type="ECO:0000313" key="3">
    <source>
        <dbReference type="Proteomes" id="UP001147760"/>
    </source>
</evidence>
<organism evidence="2 3">
    <name type="scientific">Penicillium desertorum</name>
    <dbReference type="NCBI Taxonomy" id="1303715"/>
    <lineage>
        <taxon>Eukaryota</taxon>
        <taxon>Fungi</taxon>
        <taxon>Dikarya</taxon>
        <taxon>Ascomycota</taxon>
        <taxon>Pezizomycotina</taxon>
        <taxon>Eurotiomycetes</taxon>
        <taxon>Eurotiomycetidae</taxon>
        <taxon>Eurotiales</taxon>
        <taxon>Aspergillaceae</taxon>
        <taxon>Penicillium</taxon>
    </lineage>
</organism>
<feature type="region of interest" description="Disordered" evidence="1">
    <location>
        <begin position="1"/>
        <end position="21"/>
    </location>
</feature>
<dbReference type="Proteomes" id="UP001147760">
    <property type="component" value="Unassembled WGS sequence"/>
</dbReference>
<evidence type="ECO:0000256" key="1">
    <source>
        <dbReference type="SAM" id="MobiDB-lite"/>
    </source>
</evidence>
<reference evidence="2" key="1">
    <citation type="submission" date="2022-12" db="EMBL/GenBank/DDBJ databases">
        <authorList>
            <person name="Petersen C."/>
        </authorList>
    </citation>
    <scope>NUCLEOTIDE SEQUENCE</scope>
    <source>
        <strain evidence="2">IBT 17660</strain>
    </source>
</reference>
<accession>A0A9W9WFX5</accession>
<comment type="caution">
    <text evidence="2">The sequence shown here is derived from an EMBL/GenBank/DDBJ whole genome shotgun (WGS) entry which is preliminary data.</text>
</comment>
<dbReference type="EMBL" id="JAPWDO010000008">
    <property type="protein sequence ID" value="KAJ5458828.1"/>
    <property type="molecule type" value="Genomic_DNA"/>
</dbReference>
<name>A0A9W9WFX5_9EURO</name>
<sequence>MTEGGGQGSAGPSGSGNAMAVTSDTVDIDEPFLHDGKPLYAKDVDLPSPYKQAQKSPFWPQWEDAIQKQLDDLAAKGQWRFTVKTNTKDEVYGFKARWVVCGNFQDKDDGETYAPVVAECMIKIVFTLIAIYGLK</sequence>
<gene>
    <name evidence="2" type="ORF">N7530_010772</name>
</gene>